<dbReference type="AlphaFoldDB" id="A0ABD1VLP7"/>
<keyword evidence="3" id="KW-1185">Reference proteome</keyword>
<gene>
    <name evidence="2" type="ORF">Fot_19670</name>
</gene>
<dbReference type="EMBL" id="JBFOLJ010000005">
    <property type="protein sequence ID" value="KAL2538279.1"/>
    <property type="molecule type" value="Genomic_DNA"/>
</dbReference>
<reference evidence="3" key="1">
    <citation type="submission" date="2024-07" db="EMBL/GenBank/DDBJ databases">
        <title>Two chromosome-level genome assemblies of Korean endemic species Abeliophyllum distichum and Forsythia ovata (Oleaceae).</title>
        <authorList>
            <person name="Jang H."/>
        </authorList>
    </citation>
    <scope>NUCLEOTIDE SEQUENCE [LARGE SCALE GENOMIC DNA]</scope>
</reference>
<dbReference type="Proteomes" id="UP001604277">
    <property type="component" value="Unassembled WGS sequence"/>
</dbReference>
<feature type="region of interest" description="Disordered" evidence="1">
    <location>
        <begin position="100"/>
        <end position="120"/>
    </location>
</feature>
<proteinExistence type="predicted"/>
<accession>A0ABD1VLP7</accession>
<name>A0ABD1VLP7_9LAMI</name>
<evidence type="ECO:0000256" key="1">
    <source>
        <dbReference type="SAM" id="MobiDB-lite"/>
    </source>
</evidence>
<dbReference type="PANTHER" id="PTHR31704">
    <property type="entry name" value="MYB/SANT-LIKE DNA-BINDING DOMAIN PROTEIN-RELATED"/>
    <property type="match status" value="1"/>
</dbReference>
<comment type="caution">
    <text evidence="2">The sequence shown here is derived from an EMBL/GenBank/DDBJ whole genome shotgun (WGS) entry which is preliminary data.</text>
</comment>
<evidence type="ECO:0000313" key="3">
    <source>
        <dbReference type="Proteomes" id="UP001604277"/>
    </source>
</evidence>
<evidence type="ECO:0000313" key="2">
    <source>
        <dbReference type="EMBL" id="KAL2538279.1"/>
    </source>
</evidence>
<dbReference type="PANTHER" id="PTHR31704:SF37">
    <property type="entry name" value="HEAT SHOCK PROTEIN"/>
    <property type="match status" value="1"/>
</dbReference>
<protein>
    <submittedName>
        <fullName evidence="2">L10-interacting MYB domain-containing protein-like</fullName>
    </submittedName>
</protein>
<sequence length="245" mass="27820">MKSEYVTFKKLMHREIGTDPITNTIDAPAEWWDCKIKEHEKYRKFRGRDASIFHHEYHNLFRGILATDFISCCPTQFSQASGTETSYGQESLNDYRDSELNETYGSDESDGPTRDDNIARTASTDGLGQAISCGKHKSTEGSIGLRKKKSGLELISDSINQLVACQRDLDVQNMNINTRPKISSISECMDMIDRIDAIEKGTPLYFFAMDYISTDTNCEVFAHLSTPELKFGRLQYKFYASRILG</sequence>
<organism evidence="2 3">
    <name type="scientific">Forsythia ovata</name>
    <dbReference type="NCBI Taxonomy" id="205694"/>
    <lineage>
        <taxon>Eukaryota</taxon>
        <taxon>Viridiplantae</taxon>
        <taxon>Streptophyta</taxon>
        <taxon>Embryophyta</taxon>
        <taxon>Tracheophyta</taxon>
        <taxon>Spermatophyta</taxon>
        <taxon>Magnoliopsida</taxon>
        <taxon>eudicotyledons</taxon>
        <taxon>Gunneridae</taxon>
        <taxon>Pentapetalae</taxon>
        <taxon>asterids</taxon>
        <taxon>lamiids</taxon>
        <taxon>Lamiales</taxon>
        <taxon>Oleaceae</taxon>
        <taxon>Forsythieae</taxon>
        <taxon>Forsythia</taxon>
    </lineage>
</organism>